<keyword evidence="3" id="KW-1185">Reference proteome</keyword>
<evidence type="ECO:0000256" key="1">
    <source>
        <dbReference type="SAM" id="SignalP"/>
    </source>
</evidence>
<organism evidence="2 3">
    <name type="scientific">Streptomyces chisholmiae</name>
    <dbReference type="NCBI Taxonomy" id="3075540"/>
    <lineage>
        <taxon>Bacteria</taxon>
        <taxon>Bacillati</taxon>
        <taxon>Actinomycetota</taxon>
        <taxon>Actinomycetes</taxon>
        <taxon>Kitasatosporales</taxon>
        <taxon>Streptomycetaceae</taxon>
        <taxon>Streptomyces</taxon>
    </lineage>
</organism>
<feature type="chain" id="PRO_5045567308" evidence="1">
    <location>
        <begin position="28"/>
        <end position="44"/>
    </location>
</feature>
<feature type="signal peptide" evidence="1">
    <location>
        <begin position="1"/>
        <end position="27"/>
    </location>
</feature>
<gene>
    <name evidence="2" type="ORF">RM844_18260</name>
</gene>
<dbReference type="Proteomes" id="UP001183410">
    <property type="component" value="Unassembled WGS sequence"/>
</dbReference>
<protein>
    <submittedName>
        <fullName evidence="2">Uncharacterized protein</fullName>
    </submittedName>
</protein>
<comment type="caution">
    <text evidence="2">The sequence shown here is derived from an EMBL/GenBank/DDBJ whole genome shotgun (WGS) entry which is preliminary data.</text>
</comment>
<keyword evidence="1" id="KW-0732">Signal</keyword>
<evidence type="ECO:0000313" key="2">
    <source>
        <dbReference type="EMBL" id="MDT0268231.1"/>
    </source>
</evidence>
<dbReference type="RefSeq" id="WP_311668316.1">
    <property type="nucleotide sequence ID" value="NZ_JAVREO010000010.1"/>
</dbReference>
<evidence type="ECO:0000313" key="3">
    <source>
        <dbReference type="Proteomes" id="UP001183410"/>
    </source>
</evidence>
<sequence length="44" mass="4310">MTRIRKFAIGLALATALVGAGAGAAQADHHSSSYPGGGTLSAVR</sequence>
<reference evidence="3" key="1">
    <citation type="submission" date="2023-07" db="EMBL/GenBank/DDBJ databases">
        <title>30 novel species of actinomycetes from the DSMZ collection.</title>
        <authorList>
            <person name="Nouioui I."/>
        </authorList>
    </citation>
    <scope>NUCLEOTIDE SEQUENCE [LARGE SCALE GENOMIC DNA]</scope>
    <source>
        <strain evidence="3">DSM 44915</strain>
    </source>
</reference>
<dbReference type="EMBL" id="JAVREO010000010">
    <property type="protein sequence ID" value="MDT0268231.1"/>
    <property type="molecule type" value="Genomic_DNA"/>
</dbReference>
<name>A0ABU2JTB2_9ACTN</name>
<proteinExistence type="predicted"/>
<accession>A0ABU2JTB2</accession>